<sequence length="70" mass="8530">MTLRFVDMHELRRSYSLDERGNFSMPFFHKVKKEAIDQFYGEIECYERIEAYNKLHPGSDERIHCPRFIT</sequence>
<dbReference type="EMBL" id="BTFZ01000003">
    <property type="protein sequence ID" value="GMM34616.1"/>
    <property type="molecule type" value="Genomic_DNA"/>
</dbReference>
<accession>A0AAV5QIV8</accession>
<proteinExistence type="predicted"/>
<dbReference type="RefSeq" id="XP_064851616.1">
    <property type="nucleotide sequence ID" value="XM_064995544.1"/>
</dbReference>
<evidence type="ECO:0000313" key="1">
    <source>
        <dbReference type="EMBL" id="GMM34616.1"/>
    </source>
</evidence>
<evidence type="ECO:0000313" key="2">
    <source>
        <dbReference type="Proteomes" id="UP001360560"/>
    </source>
</evidence>
<reference evidence="1 2" key="1">
    <citation type="journal article" date="2023" name="Elife">
        <title>Identification of key yeast species and microbe-microbe interactions impacting larval growth of Drosophila in the wild.</title>
        <authorList>
            <person name="Mure A."/>
            <person name="Sugiura Y."/>
            <person name="Maeda R."/>
            <person name="Honda K."/>
            <person name="Sakurai N."/>
            <person name="Takahashi Y."/>
            <person name="Watada M."/>
            <person name="Katoh T."/>
            <person name="Gotoh A."/>
            <person name="Gotoh Y."/>
            <person name="Taniguchi I."/>
            <person name="Nakamura K."/>
            <person name="Hayashi T."/>
            <person name="Katayama T."/>
            <person name="Uemura T."/>
            <person name="Hattori Y."/>
        </authorList>
    </citation>
    <scope>NUCLEOTIDE SEQUENCE [LARGE SCALE GENOMIC DNA]</scope>
    <source>
        <strain evidence="1 2">SC-9</strain>
    </source>
</reference>
<dbReference type="AlphaFoldDB" id="A0AAV5QIV8"/>
<keyword evidence="2" id="KW-1185">Reference proteome</keyword>
<organism evidence="1 2">
    <name type="scientific">Saccharomycopsis crataegensis</name>
    <dbReference type="NCBI Taxonomy" id="43959"/>
    <lineage>
        <taxon>Eukaryota</taxon>
        <taxon>Fungi</taxon>
        <taxon>Dikarya</taxon>
        <taxon>Ascomycota</taxon>
        <taxon>Saccharomycotina</taxon>
        <taxon>Saccharomycetes</taxon>
        <taxon>Saccharomycopsidaceae</taxon>
        <taxon>Saccharomycopsis</taxon>
    </lineage>
</organism>
<dbReference type="GeneID" id="90072595"/>
<name>A0AAV5QIV8_9ASCO</name>
<comment type="caution">
    <text evidence="1">The sequence shown here is derived from an EMBL/GenBank/DDBJ whole genome shotgun (WGS) entry which is preliminary data.</text>
</comment>
<dbReference type="Proteomes" id="UP001360560">
    <property type="component" value="Unassembled WGS sequence"/>
</dbReference>
<gene>
    <name evidence="1" type="ORF">DASC09_019410</name>
</gene>
<protein>
    <submittedName>
        <fullName evidence="1">Uncharacterized protein</fullName>
    </submittedName>
</protein>